<accession>A0A2G9YAP8</accession>
<evidence type="ECO:0000256" key="1">
    <source>
        <dbReference type="PROSITE-ProRule" id="PRU01076"/>
    </source>
</evidence>
<evidence type="ECO:0000313" key="4">
    <source>
        <dbReference type="Proteomes" id="UP000230392"/>
    </source>
</evidence>
<comment type="caution">
    <text evidence="3">The sequence shown here is derived from an EMBL/GenBank/DDBJ whole genome shotgun (WGS) entry which is preliminary data.</text>
</comment>
<dbReference type="GO" id="GO:0003677">
    <property type="term" value="F:DNA binding"/>
    <property type="evidence" value="ECO:0007669"/>
    <property type="project" value="UniProtKB-UniRule"/>
</dbReference>
<sequence length="68" mass="7994">MQVTVSPKFQVAIPLDIRKELNIRPGEKFEIIPYEGRLELVPVRDIKEMRGFLKGMDTLVEREEEPRL</sequence>
<gene>
    <name evidence="3" type="ORF">COX46_03020</name>
</gene>
<reference evidence="3 4" key="1">
    <citation type="submission" date="2017-09" db="EMBL/GenBank/DDBJ databases">
        <title>Depth-based differentiation of microbial function through sediment-hosted aquifers and enrichment of novel symbionts in the deep terrestrial subsurface.</title>
        <authorList>
            <person name="Probst A.J."/>
            <person name="Ladd B."/>
            <person name="Jarett J.K."/>
            <person name="Geller-Mcgrath D.E."/>
            <person name="Sieber C.M."/>
            <person name="Emerson J.B."/>
            <person name="Anantharaman K."/>
            <person name="Thomas B.C."/>
            <person name="Malmstrom R."/>
            <person name="Stieglmeier M."/>
            <person name="Klingl A."/>
            <person name="Woyke T."/>
            <person name="Ryan C.M."/>
            <person name="Banfield J.F."/>
        </authorList>
    </citation>
    <scope>NUCLEOTIDE SEQUENCE [LARGE SCALE GENOMIC DNA]</scope>
    <source>
        <strain evidence="3">CG23_combo_of_CG06-09_8_20_14_all_48_7</strain>
    </source>
</reference>
<feature type="domain" description="SpoVT-AbrB" evidence="2">
    <location>
        <begin position="1"/>
        <end position="45"/>
    </location>
</feature>
<name>A0A2G9YAP8_9BACT</name>
<dbReference type="SUPFAM" id="SSF89447">
    <property type="entry name" value="AbrB/MazE/MraZ-like"/>
    <property type="match status" value="1"/>
</dbReference>
<dbReference type="NCBIfam" id="TIGR01439">
    <property type="entry name" value="lp_hng_hel_AbrB"/>
    <property type="match status" value="1"/>
</dbReference>
<evidence type="ECO:0000259" key="2">
    <source>
        <dbReference type="PROSITE" id="PS51740"/>
    </source>
</evidence>
<dbReference type="AlphaFoldDB" id="A0A2G9YAP8"/>
<dbReference type="PROSITE" id="PS51740">
    <property type="entry name" value="SPOVT_ABRB"/>
    <property type="match status" value="1"/>
</dbReference>
<protein>
    <submittedName>
        <fullName evidence="3">AbrB family transcriptional regulator</fullName>
    </submittedName>
</protein>
<dbReference type="InterPro" id="IPR037914">
    <property type="entry name" value="SpoVT-AbrB_sf"/>
</dbReference>
<dbReference type="Pfam" id="PF04014">
    <property type="entry name" value="MazE_antitoxin"/>
    <property type="match status" value="1"/>
</dbReference>
<organism evidence="3 4">
    <name type="scientific">bacterium (Candidatus Ratteibacteria) CG23_combo_of_CG06-09_8_20_14_all_48_7</name>
    <dbReference type="NCBI Taxonomy" id="2014292"/>
    <lineage>
        <taxon>Bacteria</taxon>
        <taxon>Candidatus Ratteibacteria</taxon>
    </lineage>
</organism>
<evidence type="ECO:0000313" key="3">
    <source>
        <dbReference type="EMBL" id="PIP16309.1"/>
    </source>
</evidence>
<proteinExistence type="predicted"/>
<dbReference type="Proteomes" id="UP000230392">
    <property type="component" value="Unassembled WGS sequence"/>
</dbReference>
<dbReference type="InterPro" id="IPR007159">
    <property type="entry name" value="SpoVT-AbrB_dom"/>
</dbReference>
<keyword evidence="1" id="KW-0238">DNA-binding</keyword>
<dbReference type="Gene3D" id="2.10.260.10">
    <property type="match status" value="1"/>
</dbReference>
<dbReference type="SMART" id="SM00966">
    <property type="entry name" value="SpoVT_AbrB"/>
    <property type="match status" value="1"/>
</dbReference>
<dbReference type="EMBL" id="PCRF01000146">
    <property type="protein sequence ID" value="PIP16309.1"/>
    <property type="molecule type" value="Genomic_DNA"/>
</dbReference>